<reference evidence="7 8" key="1">
    <citation type="journal article" date="2023" name="Res Sq">
        <title>Genomic and morphological characterization of Knufia obscura isolated from the Mars 2020 spacecraft assembly facility.</title>
        <authorList>
            <person name="Chander A.M."/>
            <person name="Teixeira M.M."/>
            <person name="Singh N.K."/>
            <person name="Williams M.P."/>
            <person name="Parker C.W."/>
            <person name="Leo P."/>
            <person name="Stajich J.E."/>
            <person name="Torok T."/>
            <person name="Tighe S."/>
            <person name="Mason C.E."/>
            <person name="Venkateswaran K."/>
        </authorList>
    </citation>
    <scope>NUCLEOTIDE SEQUENCE [LARGE SCALE GENOMIC DNA]</scope>
    <source>
        <strain evidence="7 8">CCFEE 5817</strain>
    </source>
</reference>
<name>A0ABR0RCU9_9EURO</name>
<dbReference type="GeneID" id="90002882"/>
<keyword evidence="8" id="KW-1185">Reference proteome</keyword>
<dbReference type="PANTHER" id="PTHR45649:SF5">
    <property type="entry name" value="GABA TRANSPORTER (EUROFUNG)-RELATED"/>
    <property type="match status" value="1"/>
</dbReference>
<evidence type="ECO:0000256" key="5">
    <source>
        <dbReference type="ARBA" id="ARBA00023136"/>
    </source>
</evidence>
<evidence type="ECO:0000313" key="8">
    <source>
        <dbReference type="Proteomes" id="UP001334248"/>
    </source>
</evidence>
<keyword evidence="5 6" id="KW-0472">Membrane</keyword>
<accession>A0ABR0RCU9</accession>
<dbReference type="Gene3D" id="1.20.1740.10">
    <property type="entry name" value="Amino acid/polyamine transporter I"/>
    <property type="match status" value="1"/>
</dbReference>
<evidence type="ECO:0000256" key="4">
    <source>
        <dbReference type="ARBA" id="ARBA00022989"/>
    </source>
</evidence>
<feature type="transmembrane region" description="Helical" evidence="6">
    <location>
        <begin position="69"/>
        <end position="94"/>
    </location>
</feature>
<keyword evidence="3 6" id="KW-0812">Transmembrane</keyword>
<dbReference type="InterPro" id="IPR002293">
    <property type="entry name" value="AA/rel_permease1"/>
</dbReference>
<dbReference type="Pfam" id="PF13520">
    <property type="entry name" value="AA_permease_2"/>
    <property type="match status" value="1"/>
</dbReference>
<feature type="transmembrane region" description="Helical" evidence="6">
    <location>
        <begin position="141"/>
        <end position="167"/>
    </location>
</feature>
<dbReference type="EMBL" id="JAVHJV010000013">
    <property type="protein sequence ID" value="KAK5938462.1"/>
    <property type="molecule type" value="Genomic_DNA"/>
</dbReference>
<evidence type="ECO:0000256" key="6">
    <source>
        <dbReference type="SAM" id="Phobius"/>
    </source>
</evidence>
<comment type="subcellular location">
    <subcellularLocation>
        <location evidence="1">Membrane</location>
        <topology evidence="1">Multi-pass membrane protein</topology>
    </subcellularLocation>
</comment>
<feature type="transmembrane region" description="Helical" evidence="6">
    <location>
        <begin position="188"/>
        <end position="207"/>
    </location>
</feature>
<organism evidence="7 8">
    <name type="scientific">Knufia obscura</name>
    <dbReference type="NCBI Taxonomy" id="1635080"/>
    <lineage>
        <taxon>Eukaryota</taxon>
        <taxon>Fungi</taxon>
        <taxon>Dikarya</taxon>
        <taxon>Ascomycota</taxon>
        <taxon>Pezizomycotina</taxon>
        <taxon>Eurotiomycetes</taxon>
        <taxon>Chaetothyriomycetidae</taxon>
        <taxon>Chaetothyriales</taxon>
        <taxon>Trichomeriaceae</taxon>
        <taxon>Knufia</taxon>
    </lineage>
</organism>
<evidence type="ECO:0008006" key="9">
    <source>
        <dbReference type="Google" id="ProtNLM"/>
    </source>
</evidence>
<protein>
    <recommendedName>
        <fullName evidence="9">Amino acid permease</fullName>
    </recommendedName>
</protein>
<dbReference type="PANTHER" id="PTHR45649">
    <property type="entry name" value="AMINO-ACID PERMEASE BAT1"/>
    <property type="match status" value="1"/>
</dbReference>
<evidence type="ECO:0000256" key="1">
    <source>
        <dbReference type="ARBA" id="ARBA00004141"/>
    </source>
</evidence>
<feature type="transmembrane region" description="Helical" evidence="6">
    <location>
        <begin position="12"/>
        <end position="36"/>
    </location>
</feature>
<evidence type="ECO:0000256" key="3">
    <source>
        <dbReference type="ARBA" id="ARBA00022692"/>
    </source>
</evidence>
<sequence length="256" mass="28069">MSDEVKDAQKKVPLAMVYSVIINGAMAFSFIIVLLFCLGDLEETLNTPTGYPIIQVVYNATGSKAATSVFTVFILFNATVSMFSSLASVSRLTWAFAKDNGLPFSRFFSAVHPTLRIPINALGLVAFIIILIQLINVGSTSALYAVVSLSTIGLYLSYVLPILFFVLAKLRGDYIAYGPFKLGHVAGLATNIFAVLYGIFVLIWLPFPPYMPVTGENMNYAGPILLAVIIFALIDWFVSGRKRFVVPDETLLRRDS</sequence>
<keyword evidence="4 6" id="KW-1133">Transmembrane helix</keyword>
<evidence type="ECO:0000313" key="7">
    <source>
        <dbReference type="EMBL" id="KAK5938462.1"/>
    </source>
</evidence>
<dbReference type="RefSeq" id="XP_064726552.1">
    <property type="nucleotide sequence ID" value="XM_064877827.1"/>
</dbReference>
<dbReference type="Proteomes" id="UP001334248">
    <property type="component" value="Unassembled WGS sequence"/>
</dbReference>
<feature type="transmembrane region" description="Helical" evidence="6">
    <location>
        <begin position="115"/>
        <end position="135"/>
    </location>
</feature>
<proteinExistence type="predicted"/>
<evidence type="ECO:0000256" key="2">
    <source>
        <dbReference type="ARBA" id="ARBA00022448"/>
    </source>
</evidence>
<comment type="caution">
    <text evidence="7">The sequence shown here is derived from an EMBL/GenBank/DDBJ whole genome shotgun (WGS) entry which is preliminary data.</text>
</comment>
<keyword evidence="2" id="KW-0813">Transport</keyword>
<feature type="transmembrane region" description="Helical" evidence="6">
    <location>
        <begin position="219"/>
        <end position="238"/>
    </location>
</feature>
<gene>
    <name evidence="7" type="ORF">PMZ80_009433</name>
</gene>